<proteinExistence type="predicted"/>
<dbReference type="AlphaFoldDB" id="A0A9Q1GE55"/>
<keyword evidence="2" id="KW-1185">Reference proteome</keyword>
<gene>
    <name evidence="1" type="ORF">SKAU_G00033690</name>
</gene>
<comment type="caution">
    <text evidence="1">The sequence shown here is derived from an EMBL/GenBank/DDBJ whole genome shotgun (WGS) entry which is preliminary data.</text>
</comment>
<reference evidence="1" key="1">
    <citation type="journal article" date="2023" name="Science">
        <title>Genome structures resolve the early diversification of teleost fishes.</title>
        <authorList>
            <person name="Parey E."/>
            <person name="Louis A."/>
            <person name="Montfort J."/>
            <person name="Bouchez O."/>
            <person name="Roques C."/>
            <person name="Iampietro C."/>
            <person name="Lluch J."/>
            <person name="Castinel A."/>
            <person name="Donnadieu C."/>
            <person name="Desvignes T."/>
            <person name="Floi Bucao C."/>
            <person name="Jouanno E."/>
            <person name="Wen M."/>
            <person name="Mejri S."/>
            <person name="Dirks R."/>
            <person name="Jansen H."/>
            <person name="Henkel C."/>
            <person name="Chen W.J."/>
            <person name="Zahm M."/>
            <person name="Cabau C."/>
            <person name="Klopp C."/>
            <person name="Thompson A.W."/>
            <person name="Robinson-Rechavi M."/>
            <person name="Braasch I."/>
            <person name="Lecointre G."/>
            <person name="Bobe J."/>
            <person name="Postlethwait J.H."/>
            <person name="Berthelot C."/>
            <person name="Roest Crollius H."/>
            <person name="Guiguen Y."/>
        </authorList>
    </citation>
    <scope>NUCLEOTIDE SEQUENCE</scope>
    <source>
        <strain evidence="1">WJC10195</strain>
    </source>
</reference>
<dbReference type="EMBL" id="JAINUF010000001">
    <property type="protein sequence ID" value="KAJ8382591.1"/>
    <property type="molecule type" value="Genomic_DNA"/>
</dbReference>
<name>A0A9Q1GE55_SYNKA</name>
<dbReference type="Proteomes" id="UP001152622">
    <property type="component" value="Chromosome 1"/>
</dbReference>
<evidence type="ECO:0000313" key="2">
    <source>
        <dbReference type="Proteomes" id="UP001152622"/>
    </source>
</evidence>
<evidence type="ECO:0000313" key="1">
    <source>
        <dbReference type="EMBL" id="KAJ8382591.1"/>
    </source>
</evidence>
<accession>A0A9Q1GE55</accession>
<organism evidence="1 2">
    <name type="scientific">Synaphobranchus kaupii</name>
    <name type="common">Kaup's arrowtooth eel</name>
    <dbReference type="NCBI Taxonomy" id="118154"/>
    <lineage>
        <taxon>Eukaryota</taxon>
        <taxon>Metazoa</taxon>
        <taxon>Chordata</taxon>
        <taxon>Craniata</taxon>
        <taxon>Vertebrata</taxon>
        <taxon>Euteleostomi</taxon>
        <taxon>Actinopterygii</taxon>
        <taxon>Neopterygii</taxon>
        <taxon>Teleostei</taxon>
        <taxon>Anguilliformes</taxon>
        <taxon>Synaphobranchidae</taxon>
        <taxon>Synaphobranchus</taxon>
    </lineage>
</organism>
<sequence length="125" mass="14358">MDMVVELVLSYVDTLDLGDVSTIQKAACFTAWERKTKPFKTSLLNTSQQVFCLRERLQPRLDTQRLNTQLPLHESLSVEHRGTEHALLSVSGEVRSGPTRRRCLLTKTYTRTERTRVYRVCCVTA</sequence>
<protein>
    <submittedName>
        <fullName evidence="1">Uncharacterized protein</fullName>
    </submittedName>
</protein>